<accession>A0A9Q3CWS2</accession>
<organism evidence="2 3">
    <name type="scientific">Austropuccinia psidii MF-1</name>
    <dbReference type="NCBI Taxonomy" id="1389203"/>
    <lineage>
        <taxon>Eukaryota</taxon>
        <taxon>Fungi</taxon>
        <taxon>Dikarya</taxon>
        <taxon>Basidiomycota</taxon>
        <taxon>Pucciniomycotina</taxon>
        <taxon>Pucciniomycetes</taxon>
        <taxon>Pucciniales</taxon>
        <taxon>Sphaerophragmiaceae</taxon>
        <taxon>Austropuccinia</taxon>
    </lineage>
</organism>
<protein>
    <submittedName>
        <fullName evidence="2">Uncharacterized protein</fullName>
    </submittedName>
</protein>
<keyword evidence="3" id="KW-1185">Reference proteome</keyword>
<reference evidence="2" key="1">
    <citation type="submission" date="2021-03" db="EMBL/GenBank/DDBJ databases">
        <title>Draft genome sequence of rust myrtle Austropuccinia psidii MF-1, a brazilian biotype.</title>
        <authorList>
            <person name="Quecine M.C."/>
            <person name="Pachon D.M.R."/>
            <person name="Bonatelli M.L."/>
            <person name="Correr F.H."/>
            <person name="Franceschini L.M."/>
            <person name="Leite T.F."/>
            <person name="Margarido G.R.A."/>
            <person name="Almeida C.A."/>
            <person name="Ferrarezi J.A."/>
            <person name="Labate C.A."/>
        </authorList>
    </citation>
    <scope>NUCLEOTIDE SEQUENCE</scope>
    <source>
        <strain evidence="2">MF-1</strain>
    </source>
</reference>
<name>A0A9Q3CWS2_9BASI</name>
<dbReference type="Proteomes" id="UP000765509">
    <property type="component" value="Unassembled WGS sequence"/>
</dbReference>
<comment type="caution">
    <text evidence="2">The sequence shown here is derived from an EMBL/GenBank/DDBJ whole genome shotgun (WGS) entry which is preliminary data.</text>
</comment>
<proteinExistence type="predicted"/>
<gene>
    <name evidence="2" type="ORF">O181_029527</name>
</gene>
<dbReference type="AlphaFoldDB" id="A0A9Q3CWS2"/>
<feature type="compositionally biased region" description="Polar residues" evidence="1">
    <location>
        <begin position="97"/>
        <end position="126"/>
    </location>
</feature>
<evidence type="ECO:0000313" key="3">
    <source>
        <dbReference type="Proteomes" id="UP000765509"/>
    </source>
</evidence>
<evidence type="ECO:0000313" key="2">
    <source>
        <dbReference type="EMBL" id="MBW0489812.1"/>
    </source>
</evidence>
<sequence>MTSPPKLKKSTTTNTALNKRYGSCFLAEEGPNHAYLAYNFTNDKLTSDINHLRRQNQSLTTDISKIRHPALERGLKPRGHPQGLYTLIPYGLPPNNPRQTQNQKSHLTQQKFSRESWYTQQTYQNG</sequence>
<evidence type="ECO:0000256" key="1">
    <source>
        <dbReference type="SAM" id="MobiDB-lite"/>
    </source>
</evidence>
<dbReference type="EMBL" id="AVOT02010270">
    <property type="protein sequence ID" value="MBW0489812.1"/>
    <property type="molecule type" value="Genomic_DNA"/>
</dbReference>
<feature type="region of interest" description="Disordered" evidence="1">
    <location>
        <begin position="73"/>
        <end position="126"/>
    </location>
</feature>